<dbReference type="Pfam" id="PF23571">
    <property type="entry name" value="GH3_M"/>
    <property type="match status" value="1"/>
</dbReference>
<keyword evidence="4" id="KW-1185">Reference proteome</keyword>
<evidence type="ECO:0000259" key="2">
    <source>
        <dbReference type="Pfam" id="PF23572"/>
    </source>
</evidence>
<dbReference type="GO" id="GO:0005737">
    <property type="term" value="C:cytoplasm"/>
    <property type="evidence" value="ECO:0007669"/>
    <property type="project" value="TreeGrafter"/>
</dbReference>
<sequence>MFALLRALLHRVGPLERVRTFLDDPVDTQRHLLRSMLNHAAATEWGQRYGFADIARQRDVVAAYQERVPLHSYDDLAADATRVREGAEDVMWPGRATHFAVSSGTVSNGKVLPVSQATIDANRGFSVGVGLHYLLDTHKWQYLLGRHLTLPGSVSEDPDYPGTYAGEVSGILAKHAPGFFKALYQAVPNEIAFLPSWEEKLRTIAERTVDQDIRLIVMVPSWAKKLFEHVIAAHNRRYDAHATTVHEVWPNLQLYISGGVALSSYRDQLEDIVGGPIDFIETYGASEGFFAFQNARDDDALLLHLNNGVFYEFVPMDEYGSANPTRHTIATVETDVRYALYVTSYSGLWSYDVGDVVQFTQRHPFKIEVAGRTSEMIDTFGEAIFADEVRDALYEACDATGASFHHYHVAPAPAHDDAPPQHEWIIEFDKMPGDLDAFRDTVDTYLDRVNRHYHIRRESDVMRAPQITAVAEGTFYAWLQATKDRISGQTKVPRMSTERTVAEGILRAQPSRSTVVSSSITLQ</sequence>
<dbReference type="Pfam" id="PF03321">
    <property type="entry name" value="GH3"/>
    <property type="match status" value="2"/>
</dbReference>
<evidence type="ECO:0000313" key="4">
    <source>
        <dbReference type="Proteomes" id="UP000221024"/>
    </source>
</evidence>
<dbReference type="SUPFAM" id="SSF56801">
    <property type="entry name" value="Acetyl-CoA synthetase-like"/>
    <property type="match status" value="1"/>
</dbReference>
<dbReference type="PANTHER" id="PTHR31901">
    <property type="entry name" value="GH3 DOMAIN-CONTAINING PROTEIN"/>
    <property type="match status" value="1"/>
</dbReference>
<reference evidence="3 4" key="1">
    <citation type="submission" date="2017-10" db="EMBL/GenBank/DDBJ databases">
        <title>Draft genome of Longimonas halophila.</title>
        <authorList>
            <person name="Goh K.M."/>
            <person name="Shamsir M.S."/>
            <person name="Lim S.W."/>
        </authorList>
    </citation>
    <scope>NUCLEOTIDE SEQUENCE [LARGE SCALE GENOMIC DNA]</scope>
    <source>
        <strain evidence="3 4">KCTC 42399</strain>
    </source>
</reference>
<dbReference type="InterPro" id="IPR004993">
    <property type="entry name" value="GH3"/>
</dbReference>
<evidence type="ECO:0000259" key="1">
    <source>
        <dbReference type="Pfam" id="PF23571"/>
    </source>
</evidence>
<gene>
    <name evidence="3" type="ORF">CRI93_00840</name>
</gene>
<name>A0A2H3NQ35_9BACT</name>
<dbReference type="InterPro" id="IPR055378">
    <property type="entry name" value="GH3_C"/>
</dbReference>
<feature type="domain" description="GH3 C-terminal" evidence="2">
    <location>
        <begin position="388"/>
        <end position="499"/>
    </location>
</feature>
<organism evidence="3 4">
    <name type="scientific">Longimonas halophila</name>
    <dbReference type="NCBI Taxonomy" id="1469170"/>
    <lineage>
        <taxon>Bacteria</taxon>
        <taxon>Pseudomonadati</taxon>
        <taxon>Rhodothermota</taxon>
        <taxon>Rhodothermia</taxon>
        <taxon>Rhodothermales</taxon>
        <taxon>Salisaetaceae</taxon>
        <taxon>Longimonas</taxon>
    </lineage>
</organism>
<dbReference type="PANTHER" id="PTHR31901:SF9">
    <property type="entry name" value="GH3 DOMAIN-CONTAINING PROTEIN"/>
    <property type="match status" value="1"/>
</dbReference>
<evidence type="ECO:0000313" key="3">
    <source>
        <dbReference type="EMBL" id="PEN09307.1"/>
    </source>
</evidence>
<protein>
    <submittedName>
        <fullName evidence="3">GH3 auxin-responsive promoter</fullName>
    </submittedName>
</protein>
<dbReference type="EMBL" id="PDEP01000001">
    <property type="protein sequence ID" value="PEN09307.1"/>
    <property type="molecule type" value="Genomic_DNA"/>
</dbReference>
<feature type="domain" description="GH3 middle" evidence="1">
    <location>
        <begin position="304"/>
        <end position="371"/>
    </location>
</feature>
<proteinExistence type="predicted"/>
<dbReference type="Proteomes" id="UP000221024">
    <property type="component" value="Unassembled WGS sequence"/>
</dbReference>
<dbReference type="Pfam" id="PF23572">
    <property type="entry name" value="GH3_C"/>
    <property type="match status" value="1"/>
</dbReference>
<dbReference type="RefSeq" id="WP_098060706.1">
    <property type="nucleotide sequence ID" value="NZ_PDEP01000001.1"/>
</dbReference>
<dbReference type="InterPro" id="IPR055377">
    <property type="entry name" value="GH3_M"/>
</dbReference>
<dbReference type="GO" id="GO:0016881">
    <property type="term" value="F:acid-amino acid ligase activity"/>
    <property type="evidence" value="ECO:0007669"/>
    <property type="project" value="TreeGrafter"/>
</dbReference>
<accession>A0A2H3NQ35</accession>
<comment type="caution">
    <text evidence="3">The sequence shown here is derived from an EMBL/GenBank/DDBJ whole genome shotgun (WGS) entry which is preliminary data.</text>
</comment>
<dbReference type="OrthoDB" id="5678283at2"/>
<dbReference type="AlphaFoldDB" id="A0A2H3NQ35"/>